<feature type="region of interest" description="Disordered" evidence="1">
    <location>
        <begin position="389"/>
        <end position="409"/>
    </location>
</feature>
<accession>A0A167SWG6</accession>
<organism evidence="2">
    <name type="scientific">Penicillium chrysogenum</name>
    <name type="common">Penicillium notatum</name>
    <dbReference type="NCBI Taxonomy" id="5076"/>
    <lineage>
        <taxon>Eukaryota</taxon>
        <taxon>Fungi</taxon>
        <taxon>Dikarya</taxon>
        <taxon>Ascomycota</taxon>
        <taxon>Pezizomycotina</taxon>
        <taxon>Eurotiomycetes</taxon>
        <taxon>Eurotiomycetidae</taxon>
        <taxon>Eurotiales</taxon>
        <taxon>Aspergillaceae</taxon>
        <taxon>Penicillium</taxon>
        <taxon>Penicillium chrysogenum species complex</taxon>
    </lineage>
</organism>
<proteinExistence type="predicted"/>
<sequence>MWKKGWRARRVDRPPSGESITLQGVEVRPTSLLKYLGVMLDEHLTGESQIAQCRKKAAQLIAALRSIAGMTWGVSTLHLRRMWTAVLLPQISFACSAWYTQGAYGSKSFEGRANSTFRSMQRQVHQYIAGAFRTIAGSALEICLFVPPAPIAIQRLAEEACLRIHASPLRSTPARRSDEGRRYGLVSPLKRLETHLKFKGIEVNRMELIRPFAVPPWWQPPATRIAPDKDTAIKEHDLILRATPLYGPNSAIAYTDGSKTEGEGVCASALISKGNATARLNDQDTVYAVELKGILLALSQIKDDLLRELAAKRWKEEWASSNSGAHLRAVFPEPTKEIFAIHESLRRAASSVLVQMQTGKIGLPAYLATLPQWREQALEDNPLRNPSRCTCDQGHHEHAPHPLLLPPFH</sequence>
<dbReference type="Proteomes" id="UP000076449">
    <property type="component" value="Chromosome II"/>
</dbReference>
<evidence type="ECO:0000313" key="2">
    <source>
        <dbReference type="EMBL" id="KZN87618.1"/>
    </source>
</evidence>
<dbReference type="AlphaFoldDB" id="A0A167SWG6"/>
<reference evidence="2" key="1">
    <citation type="journal article" date="2014" name="Genome Announc.">
        <title>Complete sequencing and chromosome-scale genome assembly of the industrial progenitor strain P2niaD18 from the penicillin producer Penicillium chrysogenum.</title>
        <authorList>
            <person name="Specht T."/>
            <person name="Dahlmann T.A."/>
            <person name="Zadra I."/>
            <person name="Kurnsteiner H."/>
            <person name="Kuck U."/>
        </authorList>
    </citation>
    <scope>NUCLEOTIDE SEQUENCE [LARGE SCALE GENOMIC DNA]</scope>
    <source>
        <strain evidence="2">P2niaD18</strain>
    </source>
</reference>
<name>A0A167SWG6_PENCH</name>
<protein>
    <submittedName>
        <fullName evidence="2">Retrovirus-related Pol polyprotein from type-1 retrotransposable element R1</fullName>
    </submittedName>
</protein>
<evidence type="ECO:0000256" key="1">
    <source>
        <dbReference type="SAM" id="MobiDB-lite"/>
    </source>
</evidence>
<dbReference type="EMBL" id="CM002799">
    <property type="protein sequence ID" value="KZN87618.1"/>
    <property type="molecule type" value="Genomic_DNA"/>
</dbReference>
<gene>
    <name evidence="2" type="ORF">EN45_061790</name>
</gene>